<organism evidence="2 3">
    <name type="scientific">Candidatus Roizmanbacteria bacterium GW2011_GWA2_35_8</name>
    <dbReference type="NCBI Taxonomy" id="1618479"/>
    <lineage>
        <taxon>Bacteria</taxon>
        <taxon>Candidatus Roizmaniibacteriota</taxon>
    </lineage>
</organism>
<accession>A0A0G0FGX4</accession>
<proteinExistence type="predicted"/>
<name>A0A0G0FGX4_9BACT</name>
<evidence type="ECO:0000259" key="1">
    <source>
        <dbReference type="Pfam" id="PF18903"/>
    </source>
</evidence>
<evidence type="ECO:0000313" key="3">
    <source>
        <dbReference type="Proteomes" id="UP000034536"/>
    </source>
</evidence>
<reference evidence="2 3" key="1">
    <citation type="journal article" date="2015" name="Nature">
        <title>rRNA introns, odd ribosomes, and small enigmatic genomes across a large radiation of phyla.</title>
        <authorList>
            <person name="Brown C.T."/>
            <person name="Hug L.A."/>
            <person name="Thomas B.C."/>
            <person name="Sharon I."/>
            <person name="Castelle C.J."/>
            <person name="Singh A."/>
            <person name="Wilkins M.J."/>
            <person name="Williams K.H."/>
            <person name="Banfield J.F."/>
        </authorList>
    </citation>
    <scope>NUCLEOTIDE SEQUENCE [LARGE SCALE GENOMIC DNA]</scope>
</reference>
<dbReference type="EMBL" id="LBQX01000015">
    <property type="protein sequence ID" value="KKP86750.1"/>
    <property type="molecule type" value="Genomic_DNA"/>
</dbReference>
<sequence length="78" mass="9345">MTTEYSTKDLGEASTLIVKNIRLIRIDREGRICWFVFENKKECEKLSADFFFGELQVNARSFYETITRLKHRIFSFQQ</sequence>
<evidence type="ECO:0000313" key="2">
    <source>
        <dbReference type="EMBL" id="KKP86750.1"/>
    </source>
</evidence>
<dbReference type="Proteomes" id="UP000034536">
    <property type="component" value="Unassembled WGS sequence"/>
</dbReference>
<dbReference type="Pfam" id="PF18903">
    <property type="entry name" value="DUF5659"/>
    <property type="match status" value="1"/>
</dbReference>
<dbReference type="AlphaFoldDB" id="A0A0G0FGX4"/>
<protein>
    <recommendedName>
        <fullName evidence="1">DUF5659 domain-containing protein</fullName>
    </recommendedName>
</protein>
<comment type="caution">
    <text evidence="2">The sequence shown here is derived from an EMBL/GenBank/DDBJ whole genome shotgun (WGS) entry which is preliminary data.</text>
</comment>
<gene>
    <name evidence="2" type="ORF">UR89_C0015G0013</name>
</gene>
<feature type="domain" description="DUF5659" evidence="1">
    <location>
        <begin position="4"/>
        <end position="74"/>
    </location>
</feature>
<dbReference type="InterPro" id="IPR043718">
    <property type="entry name" value="DUF5659"/>
</dbReference>